<organism evidence="2 3">
    <name type="scientific">Streptococcus agalactiae LMG 14747</name>
    <dbReference type="NCBI Taxonomy" id="1154860"/>
    <lineage>
        <taxon>Bacteria</taxon>
        <taxon>Bacillati</taxon>
        <taxon>Bacillota</taxon>
        <taxon>Bacilli</taxon>
        <taxon>Lactobacillales</taxon>
        <taxon>Streptococcaceae</taxon>
        <taxon>Streptococcus</taxon>
    </lineage>
</organism>
<name>V6Z566_STRAG</name>
<dbReference type="Gene3D" id="3.30.1120.70">
    <property type="match status" value="1"/>
</dbReference>
<dbReference type="InterPro" id="IPR006427">
    <property type="entry name" value="Portal_HK97"/>
</dbReference>
<dbReference type="NCBIfam" id="TIGR01537">
    <property type="entry name" value="portal_HK97"/>
    <property type="match status" value="1"/>
</dbReference>
<proteinExistence type="predicted"/>
<evidence type="ECO:0000313" key="2">
    <source>
        <dbReference type="EMBL" id="ESV54759.1"/>
    </source>
</evidence>
<comment type="caution">
    <text evidence="2">The sequence shown here is derived from an EMBL/GenBank/DDBJ whole genome shotgun (WGS) entry which is preliminary data.</text>
</comment>
<dbReference type="Pfam" id="PF04860">
    <property type="entry name" value="Phage_portal"/>
    <property type="match status" value="1"/>
</dbReference>
<dbReference type="Gene3D" id="3.40.140.120">
    <property type="match status" value="1"/>
</dbReference>
<dbReference type="EMBL" id="ANQC01000088">
    <property type="protein sequence ID" value="ESV54759.1"/>
    <property type="molecule type" value="Genomic_DNA"/>
</dbReference>
<evidence type="ECO:0000313" key="3">
    <source>
        <dbReference type="Proteomes" id="UP000018482"/>
    </source>
</evidence>
<feature type="compositionally biased region" description="Acidic residues" evidence="1">
    <location>
        <begin position="417"/>
        <end position="430"/>
    </location>
</feature>
<reference evidence="2 3" key="1">
    <citation type="submission" date="2013-05" db="EMBL/GenBank/DDBJ databases">
        <authorList>
            <person name="Richards V.P."/>
            <person name="Durkin S.A.S."/>
            <person name="Kim M."/>
            <person name="Pavinski Bitar P.D."/>
            <person name="Stanhope M.J."/>
            <person name="Town C.D."/>
            <person name="Venter J.C."/>
        </authorList>
    </citation>
    <scope>NUCLEOTIDE SEQUENCE [LARGE SCALE GENOMIC DNA]</scope>
    <source>
        <strain evidence="2 3">LMG 14747</strain>
    </source>
</reference>
<feature type="region of interest" description="Disordered" evidence="1">
    <location>
        <begin position="411"/>
        <end position="445"/>
    </location>
</feature>
<dbReference type="Gene3D" id="1.20.1270.210">
    <property type="match status" value="1"/>
</dbReference>
<dbReference type="InterPro" id="IPR006944">
    <property type="entry name" value="Phage/GTA_portal"/>
</dbReference>
<protein>
    <submittedName>
        <fullName evidence="2">Portal protein</fullName>
    </submittedName>
</protein>
<accession>V6Z566</accession>
<sequence length="445" mass="50781">MGLLDLLGRKRARDEPQNSYEGQDFSYLFGRTTSGENVDEFKAMQTTAVYACVRILAEAVASLPIHVYERTNNGKEKKIDHPLFFLLHDEPNPEMSSFIFRETIMSHLLIWGNAYIQIIRDKAGRVISLYPLLPDKMSVHRDDSGKLSYKYQRQTEENPNFKDKETVLLKQEDILYVPGLGFDGLIGYSPIAMAKNAIGMTLAIENYGAAFFKNGANPGGVLEHPGILKDPKRVRDSWNAVYNGATNAHKVAVLEEGMKYTQVGIPPEEAQFLQTRKFQINEIARLYRIPPHMVGDLEKSSFSNIEQQSLEFVKYTLDPWVVRLEQAFKRSLFLPEEKRQYLIKFNVDGLLRGDYQSRMNGYAIARQNGWLSTNDIRELEDLNLLPDEEGGNLYLINGNMTKLKDAGGFMKQPTEMEPAEDTPEEEEDATILEFYRRGRCPHSSD</sequence>
<dbReference type="AlphaFoldDB" id="V6Z566"/>
<evidence type="ECO:0000256" key="1">
    <source>
        <dbReference type="SAM" id="MobiDB-lite"/>
    </source>
</evidence>
<dbReference type="Proteomes" id="UP000018482">
    <property type="component" value="Unassembled WGS sequence"/>
</dbReference>
<dbReference type="eggNOG" id="COG4695">
    <property type="taxonomic scope" value="Bacteria"/>
</dbReference>
<gene>
    <name evidence="2" type="ORF">SAG0136_05815</name>
</gene>